<protein>
    <recommendedName>
        <fullName evidence="6 7">Small ribosomal subunit protein uS4</fullName>
    </recommendedName>
</protein>
<dbReference type="SUPFAM" id="SSF55174">
    <property type="entry name" value="Alpha-L RNA-binding motif"/>
    <property type="match status" value="1"/>
</dbReference>
<dbReference type="Pfam" id="PF01479">
    <property type="entry name" value="S4"/>
    <property type="match status" value="1"/>
</dbReference>
<evidence type="ECO:0000313" key="10">
    <source>
        <dbReference type="EMBL" id="HGT71395.1"/>
    </source>
</evidence>
<evidence type="ECO:0000256" key="6">
    <source>
        <dbReference type="ARBA" id="ARBA00035254"/>
    </source>
</evidence>
<comment type="caution">
    <text evidence="10">The sequence shown here is derived from an EMBL/GenBank/DDBJ whole genome shotgun (WGS) entry which is preliminary data.</text>
</comment>
<evidence type="ECO:0000259" key="9">
    <source>
        <dbReference type="SMART" id="SM01390"/>
    </source>
</evidence>
<dbReference type="GO" id="GO:0042274">
    <property type="term" value="P:ribosomal small subunit biogenesis"/>
    <property type="evidence" value="ECO:0007669"/>
    <property type="project" value="TreeGrafter"/>
</dbReference>
<feature type="domain" description="Small ribosomal subunit protein uS4 N-terminal" evidence="9">
    <location>
        <begin position="3"/>
        <end position="96"/>
    </location>
</feature>
<dbReference type="InterPro" id="IPR001912">
    <property type="entry name" value="Ribosomal_uS4_N"/>
</dbReference>
<dbReference type="InterPro" id="IPR005709">
    <property type="entry name" value="Ribosomal_uS4_bac-type"/>
</dbReference>
<dbReference type="HAMAP" id="MF_01306_B">
    <property type="entry name" value="Ribosomal_uS4_B"/>
    <property type="match status" value="1"/>
</dbReference>
<dbReference type="PANTHER" id="PTHR11831:SF4">
    <property type="entry name" value="SMALL RIBOSOMAL SUBUNIT PROTEIN US4M"/>
    <property type="match status" value="1"/>
</dbReference>
<dbReference type="InterPro" id="IPR022801">
    <property type="entry name" value="Ribosomal_uS4"/>
</dbReference>
<evidence type="ECO:0000259" key="8">
    <source>
        <dbReference type="SMART" id="SM00363"/>
    </source>
</evidence>
<dbReference type="AlphaFoldDB" id="A0A7C4R3Q6"/>
<keyword evidence="5 7" id="KW-0687">Ribonucleoprotein</keyword>
<organism evidence="10">
    <name type="scientific">candidate division CPR3 bacterium</name>
    <dbReference type="NCBI Taxonomy" id="2268181"/>
    <lineage>
        <taxon>Bacteria</taxon>
        <taxon>Bacteria division CPR3</taxon>
    </lineage>
</organism>
<evidence type="ECO:0000256" key="3">
    <source>
        <dbReference type="ARBA" id="ARBA00022884"/>
    </source>
</evidence>
<dbReference type="NCBIfam" id="TIGR01017">
    <property type="entry name" value="rpsD_bact"/>
    <property type="match status" value="1"/>
</dbReference>
<evidence type="ECO:0000256" key="4">
    <source>
        <dbReference type="ARBA" id="ARBA00022980"/>
    </source>
</evidence>
<dbReference type="EMBL" id="DSYQ01000024">
    <property type="protein sequence ID" value="HGT71395.1"/>
    <property type="molecule type" value="Genomic_DNA"/>
</dbReference>
<dbReference type="Gene3D" id="1.10.1050.10">
    <property type="entry name" value="Ribosomal Protein S4 Delta 41, Chain A, domain 1"/>
    <property type="match status" value="1"/>
</dbReference>
<dbReference type="SMART" id="SM00363">
    <property type="entry name" value="S4"/>
    <property type="match status" value="1"/>
</dbReference>
<dbReference type="Gene3D" id="3.10.290.10">
    <property type="entry name" value="RNA-binding S4 domain"/>
    <property type="match status" value="1"/>
</dbReference>
<keyword evidence="2 7" id="KW-0699">rRNA-binding</keyword>
<name>A0A7C4R3Q6_UNCC3</name>
<keyword evidence="4 7" id="KW-0689">Ribosomal protein</keyword>
<dbReference type="CDD" id="cd00165">
    <property type="entry name" value="S4"/>
    <property type="match status" value="1"/>
</dbReference>
<evidence type="ECO:0000256" key="1">
    <source>
        <dbReference type="ARBA" id="ARBA00007465"/>
    </source>
</evidence>
<comment type="function">
    <text evidence="7">With S5 and S12 plays an important role in translational accuracy.</text>
</comment>
<dbReference type="InterPro" id="IPR002942">
    <property type="entry name" value="S4_RNA-bd"/>
</dbReference>
<dbReference type="InterPro" id="IPR036986">
    <property type="entry name" value="S4_RNA-bd_sf"/>
</dbReference>
<dbReference type="GO" id="GO:0015935">
    <property type="term" value="C:small ribosomal subunit"/>
    <property type="evidence" value="ECO:0007669"/>
    <property type="project" value="InterPro"/>
</dbReference>
<gene>
    <name evidence="7" type="primary">rpsD</name>
    <name evidence="10" type="ORF">ENT43_03995</name>
</gene>
<accession>A0A7C4R3Q6</accession>
<dbReference type="GO" id="GO:0003735">
    <property type="term" value="F:structural constituent of ribosome"/>
    <property type="evidence" value="ECO:0007669"/>
    <property type="project" value="InterPro"/>
</dbReference>
<dbReference type="GO" id="GO:0006412">
    <property type="term" value="P:translation"/>
    <property type="evidence" value="ECO:0007669"/>
    <property type="project" value="UniProtKB-UniRule"/>
</dbReference>
<feature type="domain" description="RNA-binding S4" evidence="8">
    <location>
        <begin position="97"/>
        <end position="163"/>
    </location>
</feature>
<dbReference type="PANTHER" id="PTHR11831">
    <property type="entry name" value="30S 40S RIBOSOMAL PROTEIN"/>
    <property type="match status" value="1"/>
</dbReference>
<proteinExistence type="inferred from homology"/>
<dbReference type="Pfam" id="PF00163">
    <property type="entry name" value="Ribosomal_S4"/>
    <property type="match status" value="1"/>
</dbReference>
<comment type="function">
    <text evidence="7">One of the primary rRNA binding proteins, it binds directly to 16S rRNA where it nucleates assembly of the body of the 30S subunit.</text>
</comment>
<dbReference type="SMART" id="SM01390">
    <property type="entry name" value="Ribosomal_S4"/>
    <property type="match status" value="1"/>
</dbReference>
<evidence type="ECO:0000256" key="2">
    <source>
        <dbReference type="ARBA" id="ARBA00022730"/>
    </source>
</evidence>
<comment type="similarity">
    <text evidence="1 7">Belongs to the universal ribosomal protein uS4 family.</text>
</comment>
<dbReference type="FunFam" id="3.10.290.10:FF:000001">
    <property type="entry name" value="30S ribosomal protein S4"/>
    <property type="match status" value="1"/>
</dbReference>
<dbReference type="GO" id="GO:0019843">
    <property type="term" value="F:rRNA binding"/>
    <property type="evidence" value="ECO:0007669"/>
    <property type="project" value="UniProtKB-UniRule"/>
</dbReference>
<dbReference type="NCBIfam" id="NF003717">
    <property type="entry name" value="PRK05327.1"/>
    <property type="match status" value="1"/>
</dbReference>
<keyword evidence="3 7" id="KW-0694">RNA-binding</keyword>
<dbReference type="PROSITE" id="PS50889">
    <property type="entry name" value="S4"/>
    <property type="match status" value="1"/>
</dbReference>
<sequence>MARITSPICRKCRREGTKLFLKGERCSSAKCSFIRRSYAPGFKGASGYSRLTEYGVQLREKQKAKAIYGILEKQFRGYYDLIGKGKKENTMLGLIERRLDNVVFRLGFASSRRAARQAISHSRFLVNGKKNNIPSYQVKVGDVITFKNKDEKDISKEIKNNLKRNNPVSWLKTNPDSLVGEVTSMPKSEDIGEEVNERLIIEFYSR</sequence>
<evidence type="ECO:0000256" key="7">
    <source>
        <dbReference type="HAMAP-Rule" id="MF_01306"/>
    </source>
</evidence>
<evidence type="ECO:0000256" key="5">
    <source>
        <dbReference type="ARBA" id="ARBA00023274"/>
    </source>
</evidence>
<reference evidence="10" key="1">
    <citation type="journal article" date="2020" name="mSystems">
        <title>Genome- and Community-Level Interaction Insights into Carbon Utilization and Element Cycling Functions of Hydrothermarchaeota in Hydrothermal Sediment.</title>
        <authorList>
            <person name="Zhou Z."/>
            <person name="Liu Y."/>
            <person name="Xu W."/>
            <person name="Pan J."/>
            <person name="Luo Z.H."/>
            <person name="Li M."/>
        </authorList>
    </citation>
    <scope>NUCLEOTIDE SEQUENCE [LARGE SCALE GENOMIC DNA]</scope>
    <source>
        <strain evidence="10">SpSt-579</strain>
    </source>
</reference>
<comment type="subunit">
    <text evidence="7">Part of the 30S ribosomal subunit. Contacts protein S5. The interaction surface between S4 and S5 is involved in control of translational fidelity.</text>
</comment>